<keyword evidence="5 6" id="KW-0472">Membrane</keyword>
<dbReference type="PANTHER" id="PTHR30250:SF11">
    <property type="entry name" value="O-ANTIGEN TRANSPORTER-RELATED"/>
    <property type="match status" value="1"/>
</dbReference>
<feature type="transmembrane region" description="Helical" evidence="6">
    <location>
        <begin position="199"/>
        <end position="220"/>
    </location>
</feature>
<gene>
    <name evidence="7" type="ORF">M2272_002852</name>
</gene>
<dbReference type="EMBL" id="JARXVE010000004">
    <property type="protein sequence ID" value="MDH6196209.1"/>
    <property type="molecule type" value="Genomic_DNA"/>
</dbReference>
<protein>
    <submittedName>
        <fullName evidence="7">O-antigen/teichoic acid export membrane protein</fullName>
    </submittedName>
</protein>
<evidence type="ECO:0000313" key="8">
    <source>
        <dbReference type="Proteomes" id="UP001160130"/>
    </source>
</evidence>
<evidence type="ECO:0000313" key="7">
    <source>
        <dbReference type="EMBL" id="MDH6196209.1"/>
    </source>
</evidence>
<feature type="transmembrane region" description="Helical" evidence="6">
    <location>
        <begin position="83"/>
        <end position="113"/>
    </location>
</feature>
<evidence type="ECO:0000256" key="5">
    <source>
        <dbReference type="ARBA" id="ARBA00023136"/>
    </source>
</evidence>
<dbReference type="PANTHER" id="PTHR30250">
    <property type="entry name" value="PST FAMILY PREDICTED COLANIC ACID TRANSPORTER"/>
    <property type="match status" value="1"/>
</dbReference>
<dbReference type="InterPro" id="IPR002797">
    <property type="entry name" value="Polysacc_synth"/>
</dbReference>
<organism evidence="7 8">
    <name type="scientific">Mycolicibacterium frederiksbergense</name>
    <dbReference type="NCBI Taxonomy" id="117567"/>
    <lineage>
        <taxon>Bacteria</taxon>
        <taxon>Bacillati</taxon>
        <taxon>Actinomycetota</taxon>
        <taxon>Actinomycetes</taxon>
        <taxon>Mycobacteriales</taxon>
        <taxon>Mycobacteriaceae</taxon>
        <taxon>Mycolicibacterium</taxon>
    </lineage>
</organism>
<evidence type="ECO:0000256" key="1">
    <source>
        <dbReference type="ARBA" id="ARBA00004651"/>
    </source>
</evidence>
<feature type="transmembrane region" description="Helical" evidence="6">
    <location>
        <begin position="56"/>
        <end position="77"/>
    </location>
</feature>
<evidence type="ECO:0000256" key="4">
    <source>
        <dbReference type="ARBA" id="ARBA00022989"/>
    </source>
</evidence>
<evidence type="ECO:0000256" key="3">
    <source>
        <dbReference type="ARBA" id="ARBA00022692"/>
    </source>
</evidence>
<feature type="transmembrane region" description="Helical" evidence="6">
    <location>
        <begin position="134"/>
        <end position="157"/>
    </location>
</feature>
<sequence length="475" mass="49544">MVGGAQWPAGPPGAGICGTECGQSHCADCRIGYSAMTANQGRLAPEERRALLLGPLYRILGTPVTAVLGLANTAIIVRETGEAVFGLVSLVATITLLFPFADLGIGATALSAAAMLSGENRDAAVDVIRRAYRVLFGVAGVLITVALCIMMLDGWGVLVGFASGPEDRWAITAAACVFAFTIPAGLGPRILVGIDRNPLATLVLMSCPAFGLGITGLLYAIDVSGIWYGISALGGLLIGQTVGTVLALRLSGLRWTVFSPVSPSRTGSRLLAGSMWLFLAGVGLPIGSQAGRVLLAHLSTPEELSRYALIAQIYAIGWQVLSTAALAYWPIFVKRREATEVTIRMWWRLTGALAGVGVIAMLCLGLLGPWAASVLSGGRIDVSASLALAFGVVLVGQALHLPAAVLLTRPNEARWQALWALVMAVISITVGSIAAVRFGAVGVAYASALAIFAAQVIPDLLWVPRLVRRRSLARD</sequence>
<proteinExistence type="predicted"/>
<dbReference type="InterPro" id="IPR050833">
    <property type="entry name" value="Poly_Biosynth_Transport"/>
</dbReference>
<comment type="subcellular location">
    <subcellularLocation>
        <location evidence="1">Cell membrane</location>
        <topology evidence="1">Multi-pass membrane protein</topology>
    </subcellularLocation>
</comment>
<feature type="transmembrane region" description="Helical" evidence="6">
    <location>
        <begin position="418"/>
        <end position="436"/>
    </location>
</feature>
<name>A0ABT6KZT8_9MYCO</name>
<comment type="caution">
    <text evidence="7">The sequence shown here is derived from an EMBL/GenBank/DDBJ whole genome shotgun (WGS) entry which is preliminary data.</text>
</comment>
<evidence type="ECO:0000256" key="6">
    <source>
        <dbReference type="SAM" id="Phobius"/>
    </source>
</evidence>
<feature type="transmembrane region" description="Helical" evidence="6">
    <location>
        <begin position="442"/>
        <end position="463"/>
    </location>
</feature>
<feature type="transmembrane region" description="Helical" evidence="6">
    <location>
        <begin position="307"/>
        <end position="329"/>
    </location>
</feature>
<dbReference type="RefSeq" id="WP_280832842.1">
    <property type="nucleotide sequence ID" value="NZ_JARXVE010000004.1"/>
</dbReference>
<keyword evidence="3 6" id="KW-0812">Transmembrane</keyword>
<feature type="transmembrane region" description="Helical" evidence="6">
    <location>
        <begin position="384"/>
        <end position="406"/>
    </location>
</feature>
<feature type="transmembrane region" description="Helical" evidence="6">
    <location>
        <begin position="269"/>
        <end position="287"/>
    </location>
</feature>
<feature type="transmembrane region" description="Helical" evidence="6">
    <location>
        <begin position="349"/>
        <end position="372"/>
    </location>
</feature>
<keyword evidence="8" id="KW-1185">Reference proteome</keyword>
<accession>A0ABT6KZT8</accession>
<feature type="transmembrane region" description="Helical" evidence="6">
    <location>
        <begin position="169"/>
        <end position="187"/>
    </location>
</feature>
<keyword evidence="2" id="KW-1003">Cell membrane</keyword>
<keyword evidence="4 6" id="KW-1133">Transmembrane helix</keyword>
<dbReference type="Pfam" id="PF01943">
    <property type="entry name" value="Polysacc_synt"/>
    <property type="match status" value="1"/>
</dbReference>
<reference evidence="7 8" key="1">
    <citation type="submission" date="2023-04" db="EMBL/GenBank/DDBJ databases">
        <title>Forest soil microbial communities from Buena Vista Peninsula, Colon Province, Panama.</title>
        <authorList>
            <person name="Bouskill N."/>
        </authorList>
    </citation>
    <scope>NUCLEOTIDE SEQUENCE [LARGE SCALE GENOMIC DNA]</scope>
    <source>
        <strain evidence="7 8">AC80</strain>
    </source>
</reference>
<dbReference type="Proteomes" id="UP001160130">
    <property type="component" value="Unassembled WGS sequence"/>
</dbReference>
<feature type="transmembrane region" description="Helical" evidence="6">
    <location>
        <begin position="226"/>
        <end position="248"/>
    </location>
</feature>
<evidence type="ECO:0000256" key="2">
    <source>
        <dbReference type="ARBA" id="ARBA00022475"/>
    </source>
</evidence>